<dbReference type="STRING" id="1862672.BO225_06945"/>
<dbReference type="PROSITE" id="PS50931">
    <property type="entry name" value="HTH_LYSR"/>
    <property type="match status" value="1"/>
</dbReference>
<keyword evidence="7" id="KW-1185">Reference proteome</keyword>
<dbReference type="OrthoDB" id="9803714at2"/>
<dbReference type="Pfam" id="PF00126">
    <property type="entry name" value="HTH_1"/>
    <property type="match status" value="1"/>
</dbReference>
<dbReference type="InterPro" id="IPR036390">
    <property type="entry name" value="WH_DNA-bd_sf"/>
</dbReference>
<sequence>MNINQLKYVLKIAECHSMREASSRLYISQPALSSSVHELEEELGFLLFERTNKGVALSKEGRDFVNFAKKAVGQYEILEDRFLTKKDERERFSVSTQHFTFAIEAFTNVIKKFDPQKFVFSIHETKTKAVLDDVRTSKSEGGIVSYSSANKALMKKLFREYGLLFTPPMQRETYIYVWKDHDLAGRKEISIEEMAPYPYVCFDQSVEGSLYLNEEAMADHVFEKMIKSDDRATSMEIIAKLGGYSIGSGMLSRKDATLQGLSAIKLIEEDPLIIGYITRKRSTFSLYGKAYIEELLQYREIE</sequence>
<dbReference type="GO" id="GO:0003700">
    <property type="term" value="F:DNA-binding transcription factor activity"/>
    <property type="evidence" value="ECO:0007669"/>
    <property type="project" value="InterPro"/>
</dbReference>
<dbReference type="RefSeq" id="WP_076341547.1">
    <property type="nucleotide sequence ID" value="NZ_CAOOJT010000039.1"/>
</dbReference>
<dbReference type="Proteomes" id="UP000186705">
    <property type="component" value="Unassembled WGS sequence"/>
</dbReference>
<dbReference type="EMBL" id="MPKA01000067">
    <property type="protein sequence ID" value="OLU46210.1"/>
    <property type="molecule type" value="Genomic_DNA"/>
</dbReference>
<dbReference type="GO" id="GO:0003677">
    <property type="term" value="F:DNA binding"/>
    <property type="evidence" value="ECO:0007669"/>
    <property type="project" value="UniProtKB-KW"/>
</dbReference>
<reference evidence="6 7" key="1">
    <citation type="submission" date="2016-11" db="EMBL/GenBank/DDBJ databases">
        <title>Description of two novel members of the family Erysipelotrichaceae: Ileibacterium lipovorans gen. nov., sp. nov. and Dubosiella newyorkensis, gen. nov., sp. nov.</title>
        <authorList>
            <person name="Cox L.M."/>
            <person name="Sohn J."/>
            <person name="Tyrrell K.L."/>
            <person name="Citron D.M."/>
            <person name="Lawson P.A."/>
            <person name="Patel N.B."/>
            <person name="Iizumi T."/>
            <person name="Perez-Perez G.I."/>
            <person name="Goldstein E.J."/>
            <person name="Blaser M.J."/>
        </authorList>
    </citation>
    <scope>NUCLEOTIDE SEQUENCE [LARGE SCALE GENOMIC DNA]</scope>
    <source>
        <strain evidence="6 7">NYU-BL-A4</strain>
    </source>
</reference>
<evidence type="ECO:0000259" key="5">
    <source>
        <dbReference type="PROSITE" id="PS50931"/>
    </source>
</evidence>
<dbReference type="GeneID" id="78275677"/>
<dbReference type="PANTHER" id="PTHR30346:SF0">
    <property type="entry name" value="HCA OPERON TRANSCRIPTIONAL ACTIVATOR HCAR"/>
    <property type="match status" value="1"/>
</dbReference>
<keyword evidence="4" id="KW-0804">Transcription</keyword>
<evidence type="ECO:0000313" key="7">
    <source>
        <dbReference type="Proteomes" id="UP000186705"/>
    </source>
</evidence>
<protein>
    <recommendedName>
        <fullName evidence="5">HTH lysR-type domain-containing protein</fullName>
    </recommendedName>
</protein>
<dbReference type="Gene3D" id="1.10.10.10">
    <property type="entry name" value="Winged helix-like DNA-binding domain superfamily/Winged helix DNA-binding domain"/>
    <property type="match status" value="1"/>
</dbReference>
<comment type="similarity">
    <text evidence="1">Belongs to the LysR transcriptional regulatory family.</text>
</comment>
<accession>A0A1U7NM54</accession>
<dbReference type="GO" id="GO:0032993">
    <property type="term" value="C:protein-DNA complex"/>
    <property type="evidence" value="ECO:0007669"/>
    <property type="project" value="TreeGrafter"/>
</dbReference>
<dbReference type="Gene3D" id="3.40.190.10">
    <property type="entry name" value="Periplasmic binding protein-like II"/>
    <property type="match status" value="2"/>
</dbReference>
<evidence type="ECO:0000256" key="1">
    <source>
        <dbReference type="ARBA" id="ARBA00009437"/>
    </source>
</evidence>
<dbReference type="FunFam" id="1.10.10.10:FF:000001">
    <property type="entry name" value="LysR family transcriptional regulator"/>
    <property type="match status" value="1"/>
</dbReference>
<name>A0A1U7NM54_9FIRM</name>
<comment type="caution">
    <text evidence="6">The sequence shown here is derived from an EMBL/GenBank/DDBJ whole genome shotgun (WGS) entry which is preliminary data.</text>
</comment>
<gene>
    <name evidence="6" type="ORF">BO225_06945</name>
</gene>
<evidence type="ECO:0000313" key="6">
    <source>
        <dbReference type="EMBL" id="OLU46210.1"/>
    </source>
</evidence>
<proteinExistence type="inferred from homology"/>
<evidence type="ECO:0000256" key="3">
    <source>
        <dbReference type="ARBA" id="ARBA00023125"/>
    </source>
</evidence>
<dbReference type="SUPFAM" id="SSF53850">
    <property type="entry name" value="Periplasmic binding protein-like II"/>
    <property type="match status" value="1"/>
</dbReference>
<dbReference type="PRINTS" id="PR00039">
    <property type="entry name" value="HTHLYSR"/>
</dbReference>
<dbReference type="PANTHER" id="PTHR30346">
    <property type="entry name" value="TRANSCRIPTIONAL DUAL REGULATOR HCAR-RELATED"/>
    <property type="match status" value="1"/>
</dbReference>
<organism evidence="6 7">
    <name type="scientific">Dubosiella newyorkensis</name>
    <dbReference type="NCBI Taxonomy" id="1862672"/>
    <lineage>
        <taxon>Bacteria</taxon>
        <taxon>Bacillati</taxon>
        <taxon>Bacillota</taxon>
        <taxon>Erysipelotrichia</taxon>
        <taxon>Erysipelotrichales</taxon>
        <taxon>Erysipelotrichaceae</taxon>
        <taxon>Dubosiella</taxon>
    </lineage>
</organism>
<evidence type="ECO:0000256" key="2">
    <source>
        <dbReference type="ARBA" id="ARBA00023015"/>
    </source>
</evidence>
<feature type="domain" description="HTH lysR-type" evidence="5">
    <location>
        <begin position="1"/>
        <end position="58"/>
    </location>
</feature>
<dbReference type="AlphaFoldDB" id="A0A1U7NM54"/>
<keyword evidence="3" id="KW-0238">DNA-binding</keyword>
<evidence type="ECO:0000256" key="4">
    <source>
        <dbReference type="ARBA" id="ARBA00023163"/>
    </source>
</evidence>
<keyword evidence="2" id="KW-0805">Transcription regulation</keyword>
<dbReference type="SUPFAM" id="SSF46785">
    <property type="entry name" value="Winged helix' DNA-binding domain"/>
    <property type="match status" value="1"/>
</dbReference>
<dbReference type="InterPro" id="IPR000847">
    <property type="entry name" value="LysR_HTH_N"/>
</dbReference>
<dbReference type="InterPro" id="IPR036388">
    <property type="entry name" value="WH-like_DNA-bd_sf"/>
</dbReference>